<gene>
    <name evidence="15" type="ORF">TTHERM_00686060</name>
</gene>
<dbReference type="AlphaFoldDB" id="I7MAN9"/>
<keyword evidence="5" id="KW-0808">Transferase</keyword>
<evidence type="ECO:0000256" key="10">
    <source>
        <dbReference type="ARBA" id="ARBA00023136"/>
    </source>
</evidence>
<dbReference type="KEGG" id="tet:TTHERM_00686060"/>
<evidence type="ECO:0000256" key="6">
    <source>
        <dbReference type="ARBA" id="ARBA00022723"/>
    </source>
</evidence>
<feature type="transmembrane region" description="Helical" evidence="13">
    <location>
        <begin position="169"/>
        <end position="185"/>
    </location>
</feature>
<dbReference type="SMART" id="SM00184">
    <property type="entry name" value="RING"/>
    <property type="match status" value="1"/>
</dbReference>
<dbReference type="GO" id="GO:0061630">
    <property type="term" value="F:ubiquitin protein ligase activity"/>
    <property type="evidence" value="ECO:0007669"/>
    <property type="project" value="UniProtKB-EC"/>
</dbReference>
<dbReference type="SUPFAM" id="SSF57850">
    <property type="entry name" value="RING/U-box"/>
    <property type="match status" value="1"/>
</dbReference>
<dbReference type="UniPathway" id="UPA00143"/>
<evidence type="ECO:0000256" key="12">
    <source>
        <dbReference type="SAM" id="MobiDB-lite"/>
    </source>
</evidence>
<evidence type="ECO:0000256" key="3">
    <source>
        <dbReference type="ARBA" id="ARBA00004906"/>
    </source>
</evidence>
<dbReference type="InParanoid" id="I7MAN9"/>
<dbReference type="EC" id="2.3.2.27" evidence="4"/>
<dbReference type="InterPro" id="IPR045103">
    <property type="entry name" value="RNF5/RNF185-like"/>
</dbReference>
<evidence type="ECO:0000313" key="15">
    <source>
        <dbReference type="EMBL" id="EAS04963.2"/>
    </source>
</evidence>
<dbReference type="PROSITE" id="PS50089">
    <property type="entry name" value="ZF_RING_2"/>
    <property type="match status" value="1"/>
</dbReference>
<dbReference type="InterPro" id="IPR017907">
    <property type="entry name" value="Znf_RING_CS"/>
</dbReference>
<dbReference type="GO" id="GO:0006511">
    <property type="term" value="P:ubiquitin-dependent protein catabolic process"/>
    <property type="evidence" value="ECO:0007669"/>
    <property type="project" value="InterPro"/>
</dbReference>
<proteinExistence type="predicted"/>
<reference evidence="16" key="1">
    <citation type="journal article" date="2006" name="PLoS Biol.">
        <title>Macronuclear genome sequence of the ciliate Tetrahymena thermophila, a model eukaryote.</title>
        <authorList>
            <person name="Eisen J.A."/>
            <person name="Coyne R.S."/>
            <person name="Wu M."/>
            <person name="Wu D."/>
            <person name="Thiagarajan M."/>
            <person name="Wortman J.R."/>
            <person name="Badger J.H."/>
            <person name="Ren Q."/>
            <person name="Amedeo P."/>
            <person name="Jones K.M."/>
            <person name="Tallon L.J."/>
            <person name="Delcher A.L."/>
            <person name="Salzberg S.L."/>
            <person name="Silva J.C."/>
            <person name="Haas B.J."/>
            <person name="Majoros W.H."/>
            <person name="Farzad M."/>
            <person name="Carlton J.M."/>
            <person name="Smith R.K. Jr."/>
            <person name="Garg J."/>
            <person name="Pearlman R.E."/>
            <person name="Karrer K.M."/>
            <person name="Sun L."/>
            <person name="Manning G."/>
            <person name="Elde N.C."/>
            <person name="Turkewitz A.P."/>
            <person name="Asai D.J."/>
            <person name="Wilkes D.E."/>
            <person name="Wang Y."/>
            <person name="Cai H."/>
            <person name="Collins K."/>
            <person name="Stewart B.A."/>
            <person name="Lee S.R."/>
            <person name="Wilamowska K."/>
            <person name="Weinberg Z."/>
            <person name="Ruzzo W.L."/>
            <person name="Wloga D."/>
            <person name="Gaertig J."/>
            <person name="Frankel J."/>
            <person name="Tsao C.-C."/>
            <person name="Gorovsky M.A."/>
            <person name="Keeling P.J."/>
            <person name="Waller R.F."/>
            <person name="Patron N.J."/>
            <person name="Cherry J.M."/>
            <person name="Stover N.A."/>
            <person name="Krieger C.J."/>
            <person name="del Toro C."/>
            <person name="Ryder H.F."/>
            <person name="Williamson S.C."/>
            <person name="Barbeau R.A."/>
            <person name="Hamilton E.P."/>
            <person name="Orias E."/>
        </authorList>
    </citation>
    <scope>NUCLEOTIDE SEQUENCE [LARGE SCALE GENOMIC DNA]</scope>
    <source>
        <strain evidence="16">SB210</strain>
    </source>
</reference>
<keyword evidence="9" id="KW-0862">Zinc</keyword>
<dbReference type="GO" id="GO:0008270">
    <property type="term" value="F:zinc ion binding"/>
    <property type="evidence" value="ECO:0007669"/>
    <property type="project" value="UniProtKB-KW"/>
</dbReference>
<feature type="transmembrane region" description="Helical" evidence="13">
    <location>
        <begin position="114"/>
        <end position="135"/>
    </location>
</feature>
<evidence type="ECO:0000256" key="5">
    <source>
        <dbReference type="ARBA" id="ARBA00022679"/>
    </source>
</evidence>
<dbReference type="InterPro" id="IPR018957">
    <property type="entry name" value="Znf_C3HC4_RING-type"/>
</dbReference>
<keyword evidence="16" id="KW-1185">Reference proteome</keyword>
<dbReference type="Gene3D" id="3.30.40.10">
    <property type="entry name" value="Zinc/RING finger domain, C3HC4 (zinc finger)"/>
    <property type="match status" value="1"/>
</dbReference>
<dbReference type="Pfam" id="PF00097">
    <property type="entry name" value="zf-C3HC4"/>
    <property type="match status" value="1"/>
</dbReference>
<keyword evidence="7 11" id="KW-0863">Zinc-finger</keyword>
<feature type="domain" description="RING-type" evidence="14">
    <location>
        <begin position="27"/>
        <end position="68"/>
    </location>
</feature>
<feature type="region of interest" description="Disordered" evidence="12">
    <location>
        <begin position="82"/>
        <end position="113"/>
    </location>
</feature>
<sequence>MQHQQHDEEEQKSSASDIHALLEKFECTVCLEVAKEPVVTECGHLFCWPCIYKWLNQNNEYLVCPNCKNGIKKELIRPLYARNEDDTHQKQRDSNIPKRALPPRQIPQKNQNHLGGRVSSANLSLGVSFAGYGYFPSLYGLLNQYKNNITDQLESNVSPEVAKQPFLERFFYILCILCILFLVFCM</sequence>
<feature type="compositionally biased region" description="Basic and acidic residues" evidence="12">
    <location>
        <begin position="82"/>
        <end position="96"/>
    </location>
</feature>
<dbReference type="OrthoDB" id="10254945at2759"/>
<dbReference type="STRING" id="312017.I7MAN9"/>
<dbReference type="InterPro" id="IPR001841">
    <property type="entry name" value="Znf_RING"/>
</dbReference>
<organism evidence="15 16">
    <name type="scientific">Tetrahymena thermophila (strain SB210)</name>
    <dbReference type="NCBI Taxonomy" id="312017"/>
    <lineage>
        <taxon>Eukaryota</taxon>
        <taxon>Sar</taxon>
        <taxon>Alveolata</taxon>
        <taxon>Ciliophora</taxon>
        <taxon>Intramacronucleata</taxon>
        <taxon>Oligohymenophorea</taxon>
        <taxon>Hymenostomatida</taxon>
        <taxon>Tetrahymenina</taxon>
        <taxon>Tetrahymenidae</taxon>
        <taxon>Tetrahymena</taxon>
    </lineage>
</organism>
<keyword evidence="8" id="KW-0833">Ubl conjugation pathway</keyword>
<evidence type="ECO:0000256" key="8">
    <source>
        <dbReference type="ARBA" id="ARBA00022786"/>
    </source>
</evidence>
<accession>I7MAN9</accession>
<dbReference type="Proteomes" id="UP000009168">
    <property type="component" value="Unassembled WGS sequence"/>
</dbReference>
<comment type="pathway">
    <text evidence="3">Protein modification; protein ubiquitination.</text>
</comment>
<comment type="catalytic activity">
    <reaction evidence="1">
        <text>S-ubiquitinyl-[E2 ubiquitin-conjugating enzyme]-L-cysteine + [acceptor protein]-L-lysine = [E2 ubiquitin-conjugating enzyme]-L-cysteine + N(6)-ubiquitinyl-[acceptor protein]-L-lysine.</text>
        <dbReference type="EC" id="2.3.2.27"/>
    </reaction>
</comment>
<dbReference type="EMBL" id="GG662435">
    <property type="protein sequence ID" value="EAS04963.2"/>
    <property type="molecule type" value="Genomic_DNA"/>
</dbReference>
<name>I7MAN9_TETTS</name>
<keyword evidence="10 13" id="KW-0472">Membrane</keyword>
<dbReference type="GO" id="GO:0005783">
    <property type="term" value="C:endoplasmic reticulum"/>
    <property type="evidence" value="ECO:0007669"/>
    <property type="project" value="InterPro"/>
</dbReference>
<protein>
    <recommendedName>
        <fullName evidence="4">RING-type E3 ubiquitin transferase</fullName>
        <ecNumber evidence="4">2.3.2.27</ecNumber>
    </recommendedName>
</protein>
<dbReference type="PANTHER" id="PTHR12313">
    <property type="entry name" value="E3 UBIQUITIN-PROTEIN LIGASE RNF5-RELATED"/>
    <property type="match status" value="1"/>
</dbReference>
<evidence type="ECO:0000256" key="2">
    <source>
        <dbReference type="ARBA" id="ARBA00004308"/>
    </source>
</evidence>
<evidence type="ECO:0000256" key="9">
    <source>
        <dbReference type="ARBA" id="ARBA00022833"/>
    </source>
</evidence>
<dbReference type="PROSITE" id="PS00518">
    <property type="entry name" value="ZF_RING_1"/>
    <property type="match status" value="1"/>
</dbReference>
<dbReference type="GeneID" id="7826328"/>
<evidence type="ECO:0000256" key="4">
    <source>
        <dbReference type="ARBA" id="ARBA00012483"/>
    </source>
</evidence>
<keyword evidence="13" id="KW-1133">Transmembrane helix</keyword>
<keyword evidence="13" id="KW-0812">Transmembrane</keyword>
<evidence type="ECO:0000259" key="14">
    <source>
        <dbReference type="PROSITE" id="PS50089"/>
    </source>
</evidence>
<dbReference type="RefSeq" id="XP_001025208.2">
    <property type="nucleotide sequence ID" value="XM_001025208.2"/>
</dbReference>
<dbReference type="GO" id="GO:0016567">
    <property type="term" value="P:protein ubiquitination"/>
    <property type="evidence" value="ECO:0007669"/>
    <property type="project" value="UniProtKB-UniPathway"/>
</dbReference>
<dbReference type="InterPro" id="IPR013083">
    <property type="entry name" value="Znf_RING/FYVE/PHD"/>
</dbReference>
<evidence type="ECO:0000256" key="11">
    <source>
        <dbReference type="PROSITE-ProRule" id="PRU00175"/>
    </source>
</evidence>
<comment type="subcellular location">
    <subcellularLocation>
        <location evidence="2">Endomembrane system</location>
    </subcellularLocation>
</comment>
<keyword evidence="6" id="KW-0479">Metal-binding</keyword>
<evidence type="ECO:0000256" key="1">
    <source>
        <dbReference type="ARBA" id="ARBA00000900"/>
    </source>
</evidence>
<evidence type="ECO:0000256" key="13">
    <source>
        <dbReference type="SAM" id="Phobius"/>
    </source>
</evidence>
<evidence type="ECO:0000256" key="7">
    <source>
        <dbReference type="ARBA" id="ARBA00022771"/>
    </source>
</evidence>
<evidence type="ECO:0000313" key="16">
    <source>
        <dbReference type="Proteomes" id="UP000009168"/>
    </source>
</evidence>